<dbReference type="CDD" id="cd05778">
    <property type="entry name" value="DNA_polB_zeta_exo"/>
    <property type="match status" value="1"/>
</dbReference>
<dbReference type="GO" id="GO:0016035">
    <property type="term" value="C:zeta DNA polymerase complex"/>
    <property type="evidence" value="ECO:0007669"/>
    <property type="project" value="InterPro"/>
</dbReference>
<comment type="subcellular location">
    <subcellularLocation>
        <location evidence="13">Nucleus</location>
    </subcellularLocation>
</comment>
<evidence type="ECO:0000256" key="2">
    <source>
        <dbReference type="ARBA" id="ARBA00005755"/>
    </source>
</evidence>
<dbReference type="AlphaFoldDB" id="A0A0A9YUF5"/>
<dbReference type="GO" id="GO:0005634">
    <property type="term" value="C:nucleus"/>
    <property type="evidence" value="ECO:0007669"/>
    <property type="project" value="UniProtKB-SubCell"/>
</dbReference>
<dbReference type="SMART" id="SM00486">
    <property type="entry name" value="POLBc"/>
    <property type="match status" value="1"/>
</dbReference>
<feature type="domain" description="DNA-directed DNA polymerase family B exonuclease" evidence="16">
    <location>
        <begin position="179"/>
        <end position="343"/>
    </location>
</feature>
<keyword evidence="10 13" id="KW-0411">Iron-sulfur</keyword>
<comment type="cofactor">
    <cofactor evidence="1 13">
        <name>[4Fe-4S] cluster</name>
        <dbReference type="ChEBI" id="CHEBI:49883"/>
    </cofactor>
</comment>
<dbReference type="PROSITE" id="PS00116">
    <property type="entry name" value="DNA_POLYMERASE_B"/>
    <property type="match status" value="1"/>
</dbReference>
<dbReference type="Pfam" id="PF03104">
    <property type="entry name" value="DNA_pol_B_exo1"/>
    <property type="match status" value="1"/>
</dbReference>
<evidence type="ECO:0000256" key="4">
    <source>
        <dbReference type="ARBA" id="ARBA00022695"/>
    </source>
</evidence>
<evidence type="ECO:0000256" key="9">
    <source>
        <dbReference type="ARBA" id="ARBA00023004"/>
    </source>
</evidence>
<evidence type="ECO:0000256" key="11">
    <source>
        <dbReference type="ARBA" id="ARBA00023204"/>
    </source>
</evidence>
<dbReference type="GO" id="GO:0042276">
    <property type="term" value="P:error-prone translesion synthesis"/>
    <property type="evidence" value="ECO:0007669"/>
    <property type="project" value="TreeGrafter"/>
</dbReference>
<evidence type="ECO:0000259" key="16">
    <source>
        <dbReference type="Pfam" id="PF03104"/>
    </source>
</evidence>
<organism evidence="18">
    <name type="scientific">Lygus hesperus</name>
    <name type="common">Western plant bug</name>
    <dbReference type="NCBI Taxonomy" id="30085"/>
    <lineage>
        <taxon>Eukaryota</taxon>
        <taxon>Metazoa</taxon>
        <taxon>Ecdysozoa</taxon>
        <taxon>Arthropoda</taxon>
        <taxon>Hexapoda</taxon>
        <taxon>Insecta</taxon>
        <taxon>Pterygota</taxon>
        <taxon>Neoptera</taxon>
        <taxon>Paraneoptera</taxon>
        <taxon>Hemiptera</taxon>
        <taxon>Heteroptera</taxon>
        <taxon>Panheteroptera</taxon>
        <taxon>Cimicomorpha</taxon>
        <taxon>Miridae</taxon>
        <taxon>Mirini</taxon>
        <taxon>Lygus</taxon>
    </lineage>
</organism>
<dbReference type="InterPro" id="IPR042087">
    <property type="entry name" value="DNA_pol_B_thumb"/>
</dbReference>
<dbReference type="InterPro" id="IPR012337">
    <property type="entry name" value="RNaseH-like_sf"/>
</dbReference>
<dbReference type="GO" id="GO:0000166">
    <property type="term" value="F:nucleotide binding"/>
    <property type="evidence" value="ECO:0007669"/>
    <property type="project" value="InterPro"/>
</dbReference>
<dbReference type="Gene3D" id="1.10.132.60">
    <property type="entry name" value="DNA polymerase family B, C-terminal domain"/>
    <property type="match status" value="1"/>
</dbReference>
<evidence type="ECO:0000256" key="8">
    <source>
        <dbReference type="ARBA" id="ARBA00022932"/>
    </source>
</evidence>
<dbReference type="InterPro" id="IPR006133">
    <property type="entry name" value="DNA-dir_DNA_pol_B_exonuc"/>
</dbReference>
<sequence>MSVFHEQTFKSIFCSATQPINVIQADNVLQSLSSNKSIVLCPLVDPPSRSVAEQWLVEFRRSKTKSEDQSVQRPPVDLVEDETMGKPGPSSQSSIVLNSQSSFSTQMSDGNASVKLSQHIREVSSSSSKLSPLVNQRRSSCLIEEATADNSGAFKMEFQNLQEASNSSMFTFLTLCVMELHVNTRSSLKPNPEYDAIEAIFYVITNDVPAEHELPAVTTGIIMIDTAADLITSHDDSYTVDLVSSEKDMYLRFISILHRHDPDILAGYEIEMSSWGYLIHRGYIIGINMCSELSRLVVNPSFKVDLDQLKMRDYDIKISGRILLNVWRMMKHEVSLMSYSFENMAYHILHTRVPHYSHQTLTLWWNHLSSKKRILTMKYYLTRVRGIVKLLDSLNLIGRTSEMASLFGIQFYEVLSRGSQFRVESMMIRLAKPLNYVAVSPDVQQRADMRAPACLPLIMEPESRFYSDPIIVLDFQSLYPSMMIAYNYCFSTCLGRVEEIIEVDRFKFGCTDLTINPKELHAIKDSIHISPAGVAFVGSAVRKGVLPCMLDEILETRLMVKKSMKAHKNNKILHRVLDARQMGLKLIANVTYGYTSANFSGRMPCIEVGDSVVSKGRETLERAIKLVKETARWKAEVVYGDTDSLFVLCPGRTKEEAFAIGREIADAVTNSNPRPVKLKLEKVYQPCILQTKKRYVGYMYETPDQETPIFEAKGIETVRRDGCVAVVKMLEKSLRILFETYDVSKVKKYVCDQLTKISSSKLNLQDLIFAREYRGMKGYKPTACVPALQLVRDWLTRDPRAEPRVGERVGYCIVYGPPGVPLIRLVRDPIEVLSDPTVHINGEYYITKVILPPLQRCLTLLGVDTFSWYKSLPRVRKSQKRLIPKGKTQKSTLSQFFATVNCIICHEVSTTPVCSKCRTNEQLVVALISQNIARIQRKAFLLNKICSSCCGRADDLLCDSLNCTIYYRKCLSNVGLREMDFLMDALSEF</sequence>
<comment type="similarity">
    <text evidence="2 13">Belongs to the DNA polymerase type-B family.</text>
</comment>
<dbReference type="InterPro" id="IPR017964">
    <property type="entry name" value="DNA-dir_DNA_pol_B_CS"/>
</dbReference>
<dbReference type="FunFam" id="3.30.420.10:FF:000024">
    <property type="entry name" value="DNA polymerase zeta catalytic subunit"/>
    <property type="match status" value="1"/>
</dbReference>
<dbReference type="FunFam" id="1.10.287.690:FF:000002">
    <property type="entry name" value="DNA polymerase zeta"/>
    <property type="match status" value="1"/>
</dbReference>
<reference evidence="18" key="2">
    <citation type="submission" date="2014-07" db="EMBL/GenBank/DDBJ databases">
        <authorList>
            <person name="Hull J."/>
        </authorList>
    </citation>
    <scope>NUCLEOTIDE SEQUENCE</scope>
</reference>
<feature type="domain" description="DNA-directed DNA polymerase family B multifunctional" evidence="15">
    <location>
        <begin position="410"/>
        <end position="858"/>
    </location>
</feature>
<keyword evidence="13" id="KW-0539">Nucleus</keyword>
<name>A0A0A9YUF5_LYGHE</name>
<protein>
    <recommendedName>
        <fullName evidence="13">DNA polymerase</fullName>
        <ecNumber evidence="13">2.7.7.7</ecNumber>
    </recommendedName>
</protein>
<keyword evidence="6" id="KW-0227">DNA damage</keyword>
<dbReference type="EMBL" id="GBHO01008343">
    <property type="protein sequence ID" value="JAG35261.1"/>
    <property type="molecule type" value="Transcribed_RNA"/>
</dbReference>
<dbReference type="InterPro" id="IPR030559">
    <property type="entry name" value="PolZ_Rev3"/>
</dbReference>
<evidence type="ECO:0000256" key="14">
    <source>
        <dbReference type="SAM" id="MobiDB-lite"/>
    </source>
</evidence>
<dbReference type="InterPro" id="IPR006172">
    <property type="entry name" value="DNA-dir_DNA_pol_B"/>
</dbReference>
<dbReference type="GO" id="GO:0008270">
    <property type="term" value="F:zinc ion binding"/>
    <property type="evidence" value="ECO:0007669"/>
    <property type="project" value="UniProtKB-KW"/>
</dbReference>
<evidence type="ECO:0000256" key="3">
    <source>
        <dbReference type="ARBA" id="ARBA00022679"/>
    </source>
</evidence>
<proteinExistence type="inferred from homology"/>
<evidence type="ECO:0000256" key="6">
    <source>
        <dbReference type="ARBA" id="ARBA00022763"/>
    </source>
</evidence>
<evidence type="ECO:0000256" key="13">
    <source>
        <dbReference type="RuleBase" id="RU000442"/>
    </source>
</evidence>
<dbReference type="InterPro" id="IPR023211">
    <property type="entry name" value="DNA_pol_palm_dom_sf"/>
</dbReference>
<keyword evidence="13" id="KW-0004">4Fe-4S</keyword>
<dbReference type="SUPFAM" id="SSF56672">
    <property type="entry name" value="DNA/RNA polymerases"/>
    <property type="match status" value="1"/>
</dbReference>
<dbReference type="Pfam" id="PF00136">
    <property type="entry name" value="DNA_pol_B"/>
    <property type="match status" value="1"/>
</dbReference>
<keyword evidence="8 13" id="KW-0239">DNA-directed DNA polymerase</keyword>
<dbReference type="GO" id="GO:0006260">
    <property type="term" value="P:DNA replication"/>
    <property type="evidence" value="ECO:0007669"/>
    <property type="project" value="UniProtKB-KW"/>
</dbReference>
<dbReference type="CDD" id="cd05534">
    <property type="entry name" value="POLBc_zeta"/>
    <property type="match status" value="1"/>
</dbReference>
<dbReference type="SUPFAM" id="SSF53098">
    <property type="entry name" value="Ribonuclease H-like"/>
    <property type="match status" value="1"/>
</dbReference>
<feature type="domain" description="C4-type zinc-finger of DNA polymerase delta" evidence="17">
    <location>
        <begin position="902"/>
        <end position="969"/>
    </location>
</feature>
<dbReference type="InterPro" id="IPR025687">
    <property type="entry name" value="Znf-C4pol"/>
</dbReference>
<evidence type="ECO:0000256" key="1">
    <source>
        <dbReference type="ARBA" id="ARBA00001966"/>
    </source>
</evidence>
<gene>
    <name evidence="18" type="primary">REV3L_5</name>
    <name evidence="18" type="ORF">CM83_92805</name>
</gene>
<feature type="region of interest" description="Disordered" evidence="14">
    <location>
        <begin position="63"/>
        <end position="95"/>
    </location>
</feature>
<dbReference type="GO" id="GO:0000724">
    <property type="term" value="P:double-strand break repair via homologous recombination"/>
    <property type="evidence" value="ECO:0007669"/>
    <property type="project" value="TreeGrafter"/>
</dbReference>
<keyword evidence="3 13" id="KW-0808">Transferase</keyword>
<dbReference type="PANTHER" id="PTHR45812">
    <property type="entry name" value="DNA POLYMERASE ZETA CATALYTIC SUBUNIT"/>
    <property type="match status" value="1"/>
</dbReference>
<dbReference type="GO" id="GO:0003887">
    <property type="term" value="F:DNA-directed DNA polymerase activity"/>
    <property type="evidence" value="ECO:0007669"/>
    <property type="project" value="UniProtKB-KW"/>
</dbReference>
<evidence type="ECO:0000259" key="17">
    <source>
        <dbReference type="Pfam" id="PF14260"/>
    </source>
</evidence>
<keyword evidence="13" id="KW-0238">DNA-binding</keyword>
<dbReference type="GO" id="GO:0003677">
    <property type="term" value="F:DNA binding"/>
    <property type="evidence" value="ECO:0007669"/>
    <property type="project" value="UniProtKB-KW"/>
</dbReference>
<dbReference type="Gene3D" id="1.10.287.690">
    <property type="entry name" value="Helix hairpin bin"/>
    <property type="match status" value="1"/>
</dbReference>
<comment type="catalytic activity">
    <reaction evidence="12 13">
        <text>DNA(n) + a 2'-deoxyribonucleoside 5'-triphosphate = DNA(n+1) + diphosphate</text>
        <dbReference type="Rhea" id="RHEA:22508"/>
        <dbReference type="Rhea" id="RHEA-COMP:17339"/>
        <dbReference type="Rhea" id="RHEA-COMP:17340"/>
        <dbReference type="ChEBI" id="CHEBI:33019"/>
        <dbReference type="ChEBI" id="CHEBI:61560"/>
        <dbReference type="ChEBI" id="CHEBI:173112"/>
        <dbReference type="EC" id="2.7.7.7"/>
    </reaction>
</comment>
<accession>A0A0A9YUF5</accession>
<keyword evidence="13" id="KW-0863">Zinc-finger</keyword>
<keyword evidence="9 13" id="KW-0408">Iron</keyword>
<dbReference type="EC" id="2.7.7.7" evidence="13"/>
<evidence type="ECO:0000313" key="18">
    <source>
        <dbReference type="EMBL" id="JAG35261.1"/>
    </source>
</evidence>
<dbReference type="GO" id="GO:0051539">
    <property type="term" value="F:4 iron, 4 sulfur cluster binding"/>
    <property type="evidence" value="ECO:0007669"/>
    <property type="project" value="UniProtKB-KW"/>
</dbReference>
<keyword evidence="5 13" id="KW-0479">Metal-binding</keyword>
<evidence type="ECO:0000256" key="10">
    <source>
        <dbReference type="ARBA" id="ARBA00023014"/>
    </source>
</evidence>
<dbReference type="InterPro" id="IPR043502">
    <property type="entry name" value="DNA/RNA_pol_sf"/>
</dbReference>
<dbReference type="Gene3D" id="3.30.420.10">
    <property type="entry name" value="Ribonuclease H-like superfamily/Ribonuclease H"/>
    <property type="match status" value="1"/>
</dbReference>
<dbReference type="InterPro" id="IPR006134">
    <property type="entry name" value="DNA-dir_DNA_pol_B_multi_dom"/>
</dbReference>
<dbReference type="PANTHER" id="PTHR45812:SF1">
    <property type="entry name" value="DNA POLYMERASE ZETA CATALYTIC SUBUNIT"/>
    <property type="match status" value="1"/>
</dbReference>
<keyword evidence="11" id="KW-0234">DNA repair</keyword>
<keyword evidence="7 13" id="KW-0862">Zinc</keyword>
<dbReference type="PRINTS" id="PR00106">
    <property type="entry name" value="DNAPOLB"/>
</dbReference>
<evidence type="ECO:0000256" key="12">
    <source>
        <dbReference type="ARBA" id="ARBA00049244"/>
    </source>
</evidence>
<evidence type="ECO:0000256" key="7">
    <source>
        <dbReference type="ARBA" id="ARBA00022833"/>
    </source>
</evidence>
<evidence type="ECO:0000259" key="15">
    <source>
        <dbReference type="Pfam" id="PF00136"/>
    </source>
</evidence>
<dbReference type="InterPro" id="IPR036397">
    <property type="entry name" value="RNaseH_sf"/>
</dbReference>
<dbReference type="Gene3D" id="3.90.1600.10">
    <property type="entry name" value="Palm domain of DNA polymerase"/>
    <property type="match status" value="1"/>
</dbReference>
<keyword evidence="13" id="KW-0235">DNA replication</keyword>
<dbReference type="FunFam" id="1.10.132.60:FF:000005">
    <property type="entry name" value="Putative DNA polymerase zeta catalytic subunit"/>
    <property type="match status" value="1"/>
</dbReference>
<evidence type="ECO:0000256" key="5">
    <source>
        <dbReference type="ARBA" id="ARBA00022723"/>
    </source>
</evidence>
<reference evidence="18" key="1">
    <citation type="journal article" date="2014" name="PLoS ONE">
        <title>Transcriptome-Based Identification of ABC Transporters in the Western Tarnished Plant Bug Lygus hesperus.</title>
        <authorList>
            <person name="Hull J.J."/>
            <person name="Chaney K."/>
            <person name="Geib S.M."/>
            <person name="Fabrick J.A."/>
            <person name="Brent C.S."/>
            <person name="Walsh D."/>
            <person name="Lavine L.C."/>
        </authorList>
    </citation>
    <scope>NUCLEOTIDE SEQUENCE</scope>
</reference>
<keyword evidence="4 13" id="KW-0548">Nucleotidyltransferase</keyword>
<dbReference type="Pfam" id="PF14260">
    <property type="entry name" value="zf-C4pol"/>
    <property type="match status" value="1"/>
</dbReference>